<feature type="region of interest" description="Disordered" evidence="1">
    <location>
        <begin position="53"/>
        <end position="157"/>
    </location>
</feature>
<dbReference type="EMBL" id="JASCZI010213658">
    <property type="protein sequence ID" value="MED6201508.1"/>
    <property type="molecule type" value="Genomic_DNA"/>
</dbReference>
<reference evidence="2 3" key="1">
    <citation type="journal article" date="2023" name="Plants (Basel)">
        <title>Bridging the Gap: Combining Genomics and Transcriptomics Approaches to Understand Stylosanthes scabra, an Orphan Legume from the Brazilian Caatinga.</title>
        <authorList>
            <person name="Ferreira-Neto J.R.C."/>
            <person name="da Silva M.D."/>
            <person name="Binneck E."/>
            <person name="de Melo N.F."/>
            <person name="da Silva R.H."/>
            <person name="de Melo A.L.T.M."/>
            <person name="Pandolfi V."/>
            <person name="Bustamante F.O."/>
            <person name="Brasileiro-Vidal A.C."/>
            <person name="Benko-Iseppon A.M."/>
        </authorList>
    </citation>
    <scope>NUCLEOTIDE SEQUENCE [LARGE SCALE GENOMIC DNA]</scope>
    <source>
        <tissue evidence="2">Leaves</tissue>
    </source>
</reference>
<feature type="non-terminal residue" evidence="2">
    <location>
        <position position="157"/>
    </location>
</feature>
<dbReference type="Proteomes" id="UP001341840">
    <property type="component" value="Unassembled WGS sequence"/>
</dbReference>
<comment type="caution">
    <text evidence="2">The sequence shown here is derived from an EMBL/GenBank/DDBJ whole genome shotgun (WGS) entry which is preliminary data.</text>
</comment>
<accession>A0ABU6XXG9</accession>
<proteinExistence type="predicted"/>
<protein>
    <submittedName>
        <fullName evidence="2">Uncharacterized protein</fullName>
    </submittedName>
</protein>
<keyword evidence="3" id="KW-1185">Reference proteome</keyword>
<sequence length="157" mass="17415">MSGRIRVQPYNQRGLIHGTRVGEGEQRRLMNWCEVCGMKIGGAQPSLYKVFGEPEPHPTPEAPKIHQCRPQPPRHPKYTSAVPNPRGTGPGQSRPHPLRHQCRGVAPRDPFRTSAAPFMCVTPPAPTNNQCRPLPRSTGATPPRPPPPRHLPQCSKR</sequence>
<name>A0ABU6XXG9_9FABA</name>
<gene>
    <name evidence="2" type="ORF">PIB30_095722</name>
</gene>
<evidence type="ECO:0000256" key="1">
    <source>
        <dbReference type="SAM" id="MobiDB-lite"/>
    </source>
</evidence>
<organism evidence="2 3">
    <name type="scientific">Stylosanthes scabra</name>
    <dbReference type="NCBI Taxonomy" id="79078"/>
    <lineage>
        <taxon>Eukaryota</taxon>
        <taxon>Viridiplantae</taxon>
        <taxon>Streptophyta</taxon>
        <taxon>Embryophyta</taxon>
        <taxon>Tracheophyta</taxon>
        <taxon>Spermatophyta</taxon>
        <taxon>Magnoliopsida</taxon>
        <taxon>eudicotyledons</taxon>
        <taxon>Gunneridae</taxon>
        <taxon>Pentapetalae</taxon>
        <taxon>rosids</taxon>
        <taxon>fabids</taxon>
        <taxon>Fabales</taxon>
        <taxon>Fabaceae</taxon>
        <taxon>Papilionoideae</taxon>
        <taxon>50 kb inversion clade</taxon>
        <taxon>dalbergioids sensu lato</taxon>
        <taxon>Dalbergieae</taxon>
        <taxon>Pterocarpus clade</taxon>
        <taxon>Stylosanthes</taxon>
    </lineage>
</organism>
<evidence type="ECO:0000313" key="3">
    <source>
        <dbReference type="Proteomes" id="UP001341840"/>
    </source>
</evidence>
<evidence type="ECO:0000313" key="2">
    <source>
        <dbReference type="EMBL" id="MED6201508.1"/>
    </source>
</evidence>